<feature type="domain" description="Sulfotransferase" evidence="3">
    <location>
        <begin position="30"/>
        <end position="283"/>
    </location>
</feature>
<name>A0A1G6I3U1_9BURK</name>
<dbReference type="RefSeq" id="WP_092739174.1">
    <property type="nucleotide sequence ID" value="NZ_FMZC01000001.1"/>
</dbReference>
<accession>A0A1G6I3U1</accession>
<proteinExistence type="inferred from homology"/>
<dbReference type="PANTHER" id="PTHR11783">
    <property type="entry name" value="SULFOTRANSFERASE SULT"/>
    <property type="match status" value="1"/>
</dbReference>
<dbReference type="InterPro" id="IPR000863">
    <property type="entry name" value="Sulfotransferase_dom"/>
</dbReference>
<evidence type="ECO:0000256" key="2">
    <source>
        <dbReference type="ARBA" id="ARBA00022679"/>
    </source>
</evidence>
<gene>
    <name evidence="4" type="ORF">SAMN05192589_10154</name>
</gene>
<dbReference type="OrthoDB" id="3399180at2"/>
<dbReference type="STRING" id="187868.SAMN05192589_10154"/>
<evidence type="ECO:0000313" key="5">
    <source>
        <dbReference type="Proteomes" id="UP000198781"/>
    </source>
</evidence>
<protein>
    <submittedName>
        <fullName evidence="4">Aryl sulfotransferase</fullName>
    </submittedName>
</protein>
<organism evidence="4 5">
    <name type="scientific">Paracidovorax valerianellae</name>
    <dbReference type="NCBI Taxonomy" id="187868"/>
    <lineage>
        <taxon>Bacteria</taxon>
        <taxon>Pseudomonadati</taxon>
        <taxon>Pseudomonadota</taxon>
        <taxon>Betaproteobacteria</taxon>
        <taxon>Burkholderiales</taxon>
        <taxon>Comamonadaceae</taxon>
        <taxon>Paracidovorax</taxon>
    </lineage>
</organism>
<dbReference type="AlphaFoldDB" id="A0A1G6I3U1"/>
<comment type="similarity">
    <text evidence="1">Belongs to the sulfotransferase 1 family.</text>
</comment>
<dbReference type="Gene3D" id="3.40.50.300">
    <property type="entry name" value="P-loop containing nucleotide triphosphate hydrolases"/>
    <property type="match status" value="1"/>
</dbReference>
<sequence length="313" mass="35401">MKNIPHSQKIREYNNRFFDSTVWNDFQYRDGDIVIASYAKAGTTFLQQVVAQLLFAGDEVVEISKVSPWLDSVYPDKATKIKLVEAQSHRRFLKTHLPADALVFSETAKYIYIGRDGRDIAWSLHAHQAAVSQNAQALLDPGANPSGRLRVVPPPPASVIEYFNDWLEKNGHPFWPFWEGVRSWWAIRNAPNVLLVHFSDLLENLPGEAQRIADFIGTPIEESQWDRILSHCAFDYMKENAARYVPQGAGLWKDGGKAFFHQGRNGRWQGLLPAETNQKYQQLAIDELGSECARWLASGECDTRPASAERGAC</sequence>
<dbReference type="Proteomes" id="UP000198781">
    <property type="component" value="Unassembled WGS sequence"/>
</dbReference>
<dbReference type="GO" id="GO:0008146">
    <property type="term" value="F:sulfotransferase activity"/>
    <property type="evidence" value="ECO:0007669"/>
    <property type="project" value="InterPro"/>
</dbReference>
<dbReference type="EMBL" id="FMZC01000001">
    <property type="protein sequence ID" value="SDC00735.1"/>
    <property type="molecule type" value="Genomic_DNA"/>
</dbReference>
<evidence type="ECO:0000259" key="3">
    <source>
        <dbReference type="Pfam" id="PF00685"/>
    </source>
</evidence>
<keyword evidence="5" id="KW-1185">Reference proteome</keyword>
<keyword evidence="2 4" id="KW-0808">Transferase</keyword>
<reference evidence="4 5" key="1">
    <citation type="submission" date="2016-10" db="EMBL/GenBank/DDBJ databases">
        <authorList>
            <person name="de Groot N.N."/>
        </authorList>
    </citation>
    <scope>NUCLEOTIDE SEQUENCE [LARGE SCALE GENOMIC DNA]</scope>
    <source>
        <strain evidence="4 5">DSM 16619</strain>
    </source>
</reference>
<evidence type="ECO:0000256" key="1">
    <source>
        <dbReference type="ARBA" id="ARBA00005771"/>
    </source>
</evidence>
<evidence type="ECO:0000313" key="4">
    <source>
        <dbReference type="EMBL" id="SDC00735.1"/>
    </source>
</evidence>
<dbReference type="SUPFAM" id="SSF52540">
    <property type="entry name" value="P-loop containing nucleoside triphosphate hydrolases"/>
    <property type="match status" value="1"/>
</dbReference>
<dbReference type="InterPro" id="IPR027417">
    <property type="entry name" value="P-loop_NTPase"/>
</dbReference>
<dbReference type="Pfam" id="PF00685">
    <property type="entry name" value="Sulfotransfer_1"/>
    <property type="match status" value="1"/>
</dbReference>